<dbReference type="Proteomes" id="UP000068250">
    <property type="component" value="Chromosome I"/>
</dbReference>
<feature type="compositionally biased region" description="Polar residues" evidence="3">
    <location>
        <begin position="21"/>
        <end position="33"/>
    </location>
</feature>
<dbReference type="EMBL" id="LN609302">
    <property type="protein sequence ID" value="CEF56577.1"/>
    <property type="molecule type" value="Genomic_DNA"/>
</dbReference>
<sequence>MPVIIHKAPQGFGDNGREVTPPQQTGYNPTNGVTGPAIFQPIQKLRHGPGHGPHHRILRGRVLQHVSYKPRNIHLGEDALHLFGCKDLTGHKPPKGTGKPVLLRRQYGRVWNGQPQRVAEQGDHSKPVRYPAHNTRTCTGAQHFQKKAILYPAGGRGGIAQNRHPSHNHQQACGCILVSPKCLPGGDVPFLIGMRCHAGMNSTPPAPPQVCVRRLRTESRHGKLHINYYPTVLFLFRFNPQGYRARMNTDFSSLPPRIGSVLASIANTSSAGTPAEGTNPVMGTALRLSDAVESGAITFEDVTQLVHTLRDEAFLSRSRRLHRYVGGAALDTAQDKLRHVAEQICADLPASSFEAYRQLVSSIRFAAVFTAHPTFALSNPVYDALATSASQEVPPETAPFFTTHRRAAPPTLEEEFTLASQAITRARDAIDQLNVALLTTAQNTWPDQWSTLSPCPVIATSWVGYDTDGRTDIGWWDTLRLRLRMKLFQLMRLERQIAHEGILAPDLSNTLHRAIDCVKEQISAVPAGPSDGQAVARFAELMVNGRKTALSAASDLNDLLQAAIDAAPPSAQVPLAVARAGFMAHGLGLAHTHVRLNASQIHNFVRQKLNLLDDPTNLAQRRALLNRVNEALDAVTPVPVDFGALLSDPSSAGRLMMTIAQIVKYVDSATPVRFLIAETETGYTLLAALWIATYFGVADRIEISPLFETEDALVKGEHIVEEALRSSAWRDYVRRMGRICFQFGYSDSGRYIGQLAASYQIERLRLRIHDLLVRWELTDVEVVFFDTHGESIGRGAHPFRMADRLDYLSPAHVRKRFASSGIHCREETAFQGGDGYLLFGSPELATATLATIAENLFLSDQQKSDPIYDHPDFSADFFSSVIDTMKGLVADPGYAALLGAFGPALIDRTGSRPPARQSAEAATRSRITHPSQLRAIPNNAILQQLGWCANTLQGLGAAVQRHPETFETLNTSSPRFHRALDFARHALACSDDKVLKSVVCMLDPGFWLDRASEETSPQKQKAFLAIMGDLERLNLSAELHTMFRRIQADHLALREAWQHAPRTEPRIRLLHAIRIMLIERIWLLACRIPFFMPRGGFNHEMMMQHILCLDIPTVLKEMKHIFPTGTGPSDLDFHEPRGPREEGIYVREHRDIFTPMGEMFELLREISVALMHDIGAFG</sequence>
<dbReference type="GO" id="GO:0006099">
    <property type="term" value="P:tricarboxylic acid cycle"/>
    <property type="evidence" value="ECO:0007669"/>
    <property type="project" value="InterPro"/>
</dbReference>
<evidence type="ECO:0000256" key="2">
    <source>
        <dbReference type="ARBA" id="ARBA00022419"/>
    </source>
</evidence>
<evidence type="ECO:0000313" key="4">
    <source>
        <dbReference type="EMBL" id="CEF56577.1"/>
    </source>
</evidence>
<dbReference type="GO" id="GO:0008964">
    <property type="term" value="F:phosphoenolpyruvate carboxylase activity"/>
    <property type="evidence" value="ECO:0007669"/>
    <property type="project" value="InterPro"/>
</dbReference>
<dbReference type="AlphaFoldDB" id="A0A0U5BKL0"/>
<dbReference type="InterPro" id="IPR021135">
    <property type="entry name" value="PEP_COase"/>
</dbReference>
<evidence type="ECO:0000313" key="5">
    <source>
        <dbReference type="Proteomes" id="UP000068250"/>
    </source>
</evidence>
<keyword evidence="4" id="KW-0456">Lyase</keyword>
<reference evidence="5" key="1">
    <citation type="submission" date="2014-09" db="EMBL/GenBank/DDBJ databases">
        <authorList>
            <person name="Illeghems K.G."/>
        </authorList>
    </citation>
    <scope>NUCLEOTIDE SEQUENCE [LARGE SCALE GENOMIC DNA]</scope>
    <source>
        <strain evidence="5">LMG 23848T</strain>
    </source>
</reference>
<evidence type="ECO:0000256" key="1">
    <source>
        <dbReference type="ARBA" id="ARBA00003670"/>
    </source>
</evidence>
<dbReference type="STRING" id="431306.AGA_2068"/>
<feature type="region of interest" description="Disordered" evidence="3">
    <location>
        <begin position="909"/>
        <end position="928"/>
    </location>
</feature>
<evidence type="ECO:0000256" key="3">
    <source>
        <dbReference type="SAM" id="MobiDB-lite"/>
    </source>
</evidence>
<protein>
    <recommendedName>
        <fullName evidence="2">Phosphoenolpyruvate carboxylase</fullName>
    </recommendedName>
</protein>
<dbReference type="InterPro" id="IPR015813">
    <property type="entry name" value="Pyrv/PenolPyrv_kinase-like_dom"/>
</dbReference>
<dbReference type="PATRIC" id="fig|431306.5.peg.2133"/>
<feature type="region of interest" description="Disordered" evidence="3">
    <location>
        <begin position="1"/>
        <end position="33"/>
    </location>
</feature>
<organism evidence="4 5">
    <name type="scientific">Acetobacter ghanensis</name>
    <dbReference type="NCBI Taxonomy" id="431306"/>
    <lineage>
        <taxon>Bacteria</taxon>
        <taxon>Pseudomonadati</taxon>
        <taxon>Pseudomonadota</taxon>
        <taxon>Alphaproteobacteria</taxon>
        <taxon>Acetobacterales</taxon>
        <taxon>Acetobacteraceae</taxon>
        <taxon>Acetobacter</taxon>
    </lineage>
</organism>
<gene>
    <name evidence="4" type="primary">ppc</name>
    <name evidence="4" type="ORF">AGA_2068</name>
</gene>
<accession>A0A0U5BKL0</accession>
<name>A0A0U5BKL0_9PROT</name>
<comment type="function">
    <text evidence="1">Forms oxaloacetate, a four-carbon dicarboxylic acid source for the tricarboxylic acid cycle.</text>
</comment>
<proteinExistence type="predicted"/>
<dbReference type="SUPFAM" id="SSF51621">
    <property type="entry name" value="Phosphoenolpyruvate/pyruvate domain"/>
    <property type="match status" value="1"/>
</dbReference>
<dbReference type="GO" id="GO:0015977">
    <property type="term" value="P:carbon fixation"/>
    <property type="evidence" value="ECO:0007669"/>
    <property type="project" value="InterPro"/>
</dbReference>
<keyword evidence="4" id="KW-0670">Pyruvate</keyword>
<dbReference type="Pfam" id="PF00311">
    <property type="entry name" value="PEPcase"/>
    <property type="match status" value="1"/>
</dbReference>